<protein>
    <recommendedName>
        <fullName evidence="6">AMP-binding enzyme</fullName>
    </recommendedName>
</protein>
<dbReference type="OrthoDB" id="6509636at2759"/>
<dbReference type="AlphaFoldDB" id="A0A6A6PQ59"/>
<dbReference type="RefSeq" id="XP_033588334.1">
    <property type="nucleotide sequence ID" value="XM_033731301.1"/>
</dbReference>
<accession>A0A6A6PQ59</accession>
<evidence type="ECO:0000256" key="1">
    <source>
        <dbReference type="ARBA" id="ARBA00006432"/>
    </source>
</evidence>
<dbReference type="SUPFAM" id="SSF56801">
    <property type="entry name" value="Acetyl-CoA synthetase-like"/>
    <property type="match status" value="1"/>
</dbReference>
<reference evidence="4" key="1">
    <citation type="journal article" date="2020" name="Stud. Mycol.">
        <title>101 Dothideomycetes genomes: a test case for predicting lifestyles and emergence of pathogens.</title>
        <authorList>
            <person name="Haridas S."/>
            <person name="Albert R."/>
            <person name="Binder M."/>
            <person name="Bloem J."/>
            <person name="Labutti K."/>
            <person name="Salamov A."/>
            <person name="Andreopoulos B."/>
            <person name="Baker S."/>
            <person name="Barry K."/>
            <person name="Bills G."/>
            <person name="Bluhm B."/>
            <person name="Cannon C."/>
            <person name="Castanera R."/>
            <person name="Culley D."/>
            <person name="Daum C."/>
            <person name="Ezra D."/>
            <person name="Gonzalez J."/>
            <person name="Henrissat B."/>
            <person name="Kuo A."/>
            <person name="Liang C."/>
            <person name="Lipzen A."/>
            <person name="Lutzoni F."/>
            <person name="Magnuson J."/>
            <person name="Mondo S."/>
            <person name="Nolan M."/>
            <person name="Ohm R."/>
            <person name="Pangilinan J."/>
            <person name="Park H.-J."/>
            <person name="Ramirez L."/>
            <person name="Alfaro M."/>
            <person name="Sun H."/>
            <person name="Tritt A."/>
            <person name="Yoshinaga Y."/>
            <person name="Zwiers L.-H."/>
            <person name="Turgeon B."/>
            <person name="Goodwin S."/>
            <person name="Spatafora J."/>
            <person name="Crous P."/>
            <person name="Grigoriev I."/>
        </authorList>
    </citation>
    <scope>NUCLEOTIDE SEQUENCE</scope>
    <source>
        <strain evidence="4">CBS 113389</strain>
    </source>
</reference>
<evidence type="ECO:0000313" key="5">
    <source>
        <dbReference type="Proteomes" id="UP000799767"/>
    </source>
</evidence>
<dbReference type="GO" id="GO:0019748">
    <property type="term" value="P:secondary metabolic process"/>
    <property type="evidence" value="ECO:0007669"/>
    <property type="project" value="TreeGrafter"/>
</dbReference>
<gene>
    <name evidence="4" type="ORF">BDY17DRAFT_252972</name>
</gene>
<evidence type="ECO:0008006" key="6">
    <source>
        <dbReference type="Google" id="ProtNLM"/>
    </source>
</evidence>
<dbReference type="InterPro" id="IPR045851">
    <property type="entry name" value="AMP-bd_C_sf"/>
</dbReference>
<dbReference type="GeneID" id="54472303"/>
<dbReference type="CDD" id="cd05911">
    <property type="entry name" value="Firefly_Luc_like"/>
    <property type="match status" value="1"/>
</dbReference>
<evidence type="ECO:0000259" key="2">
    <source>
        <dbReference type="Pfam" id="PF00501"/>
    </source>
</evidence>
<proteinExistence type="inferred from homology"/>
<evidence type="ECO:0000313" key="4">
    <source>
        <dbReference type="EMBL" id="KAF2481764.1"/>
    </source>
</evidence>
<dbReference type="InterPro" id="IPR025110">
    <property type="entry name" value="AMP-bd_C"/>
</dbReference>
<keyword evidence="5" id="KW-1185">Reference proteome</keyword>
<dbReference type="Gene3D" id="3.30.300.30">
    <property type="match status" value="1"/>
</dbReference>
<dbReference type="FunFam" id="3.30.300.30:FF:000007">
    <property type="entry name" value="4-coumarate--CoA ligase 2"/>
    <property type="match status" value="1"/>
</dbReference>
<comment type="similarity">
    <text evidence="1">Belongs to the ATP-dependent AMP-binding enzyme family.</text>
</comment>
<dbReference type="GO" id="GO:0016405">
    <property type="term" value="F:CoA-ligase activity"/>
    <property type="evidence" value="ECO:0007669"/>
    <property type="project" value="TreeGrafter"/>
</dbReference>
<dbReference type="PANTHER" id="PTHR24096">
    <property type="entry name" value="LONG-CHAIN-FATTY-ACID--COA LIGASE"/>
    <property type="match status" value="1"/>
</dbReference>
<evidence type="ECO:0000259" key="3">
    <source>
        <dbReference type="Pfam" id="PF13193"/>
    </source>
</evidence>
<sequence length="546" mass="60671">MPFLAKEHYPISTKDILSWTFDDLKYDWDDPIYIDALDPSNSISARQARTLIRKLAAGFKALGLQPGDCVCINSSNDIYYPISFLGIIAAGGIFTGVNPAYTPYELAHTLKVAKVKYVLTQPDLVQNVGKAAEQSGLDKERILIFNPNGGTAPAGYKQWDDLLQHGESDWVRFDDQSTSENTPAARLFSSGTTGLPKAADLSHYNLIAQHTLVYEADPRPWRTRRLFALPMFHAATVPVAFISCLRGGGKGFVMKRFEPETWFWAHEKYEITDLAVVPPIVVMAINHPLNKKYSLKSIKTAAAGAAPLDKLPQARMQTLIGKDAAFTQVWGMTGKFQTSCIATRFPWPQTDTTGSVGRPLHNLDLKLVDDDGKDISGYDVRGELCIRGPTVVKGYFDNPEANQRDWDADGYFHTGDIAYIDRKTEAWYIVDRKKELIKVRGFQAAPPELEGVLLDHPDIVDAAVIGVPDPANVEGSEAPRAYLVRRQGSDALNEKEVHRHMKERLASYKQLVGGIVFVDTIPKTPSGKILKRILREQAKKEMGSKL</sequence>
<dbReference type="EMBL" id="MU001637">
    <property type="protein sequence ID" value="KAF2481764.1"/>
    <property type="molecule type" value="Genomic_DNA"/>
</dbReference>
<dbReference type="Gene3D" id="3.40.50.12780">
    <property type="entry name" value="N-terminal domain of ligase-like"/>
    <property type="match status" value="1"/>
</dbReference>
<dbReference type="InterPro" id="IPR042099">
    <property type="entry name" value="ANL_N_sf"/>
</dbReference>
<dbReference type="InterPro" id="IPR000873">
    <property type="entry name" value="AMP-dep_synth/lig_dom"/>
</dbReference>
<feature type="domain" description="AMP-dependent synthetase/ligase" evidence="2">
    <location>
        <begin position="29"/>
        <end position="396"/>
    </location>
</feature>
<dbReference type="Pfam" id="PF13193">
    <property type="entry name" value="AMP-binding_C"/>
    <property type="match status" value="1"/>
</dbReference>
<name>A0A6A6PQ59_9PEZI</name>
<feature type="domain" description="AMP-binding enzyme C-terminal" evidence="3">
    <location>
        <begin position="448"/>
        <end position="528"/>
    </location>
</feature>
<organism evidence="4 5">
    <name type="scientific">Neohortaea acidophila</name>
    <dbReference type="NCBI Taxonomy" id="245834"/>
    <lineage>
        <taxon>Eukaryota</taxon>
        <taxon>Fungi</taxon>
        <taxon>Dikarya</taxon>
        <taxon>Ascomycota</taxon>
        <taxon>Pezizomycotina</taxon>
        <taxon>Dothideomycetes</taxon>
        <taxon>Dothideomycetidae</taxon>
        <taxon>Mycosphaerellales</taxon>
        <taxon>Teratosphaeriaceae</taxon>
        <taxon>Neohortaea</taxon>
    </lineage>
</organism>
<dbReference type="PANTHER" id="PTHR24096:SF265">
    <property type="entry name" value="ENZYME, PUTATIVE (AFU_ORTHOLOGUE AFUA_5G14270)-RELATED"/>
    <property type="match status" value="1"/>
</dbReference>
<dbReference type="Pfam" id="PF00501">
    <property type="entry name" value="AMP-binding"/>
    <property type="match status" value="1"/>
</dbReference>
<dbReference type="Proteomes" id="UP000799767">
    <property type="component" value="Unassembled WGS sequence"/>
</dbReference>